<keyword evidence="2" id="KW-1185">Reference proteome</keyword>
<evidence type="ECO:0000313" key="1">
    <source>
        <dbReference type="EMBL" id="EFA01856.1"/>
    </source>
</evidence>
<dbReference type="EMBL" id="KQ971338">
    <property type="protein sequence ID" value="EFA01856.1"/>
    <property type="molecule type" value="Genomic_DNA"/>
</dbReference>
<sequence length="141" mass="15623">MKKGVGAVVVFQSGQFSGLICESVSFRFVFKERSGVQLLVRLSLPPFQDIFPETSTTRDVVGASYRSIIASILLLARAKLGRYFIVHEGQYRKCIFGQRLAVYYLLASKSGVTCANSGILLSFNLTRVTRTCLERSTNGSR</sequence>
<accession>D1ZZG4</accession>
<name>D1ZZG4_TRICA</name>
<proteinExistence type="predicted"/>
<reference evidence="1 2" key="1">
    <citation type="journal article" date="2008" name="Nature">
        <title>The genome of the model beetle and pest Tribolium castaneum.</title>
        <authorList>
            <consortium name="Tribolium Genome Sequencing Consortium"/>
            <person name="Richards S."/>
            <person name="Gibbs R.A."/>
            <person name="Weinstock G.M."/>
            <person name="Brown S.J."/>
            <person name="Denell R."/>
            <person name="Beeman R.W."/>
            <person name="Gibbs R."/>
            <person name="Beeman R.W."/>
            <person name="Brown S.J."/>
            <person name="Bucher G."/>
            <person name="Friedrich M."/>
            <person name="Grimmelikhuijzen C.J."/>
            <person name="Klingler M."/>
            <person name="Lorenzen M."/>
            <person name="Richards S."/>
            <person name="Roth S."/>
            <person name="Schroder R."/>
            <person name="Tautz D."/>
            <person name="Zdobnov E.M."/>
            <person name="Muzny D."/>
            <person name="Gibbs R.A."/>
            <person name="Weinstock G.M."/>
            <person name="Attaway T."/>
            <person name="Bell S."/>
            <person name="Buhay C.J."/>
            <person name="Chandrabose M.N."/>
            <person name="Chavez D."/>
            <person name="Clerk-Blankenburg K.P."/>
            <person name="Cree A."/>
            <person name="Dao M."/>
            <person name="Davis C."/>
            <person name="Chacko J."/>
            <person name="Dinh H."/>
            <person name="Dugan-Rocha S."/>
            <person name="Fowler G."/>
            <person name="Garner T.T."/>
            <person name="Garnes J."/>
            <person name="Gnirke A."/>
            <person name="Hawes A."/>
            <person name="Hernandez J."/>
            <person name="Hines S."/>
            <person name="Holder M."/>
            <person name="Hume J."/>
            <person name="Jhangiani S.N."/>
            <person name="Joshi V."/>
            <person name="Khan Z.M."/>
            <person name="Jackson L."/>
            <person name="Kovar C."/>
            <person name="Kowis A."/>
            <person name="Lee S."/>
            <person name="Lewis L.R."/>
            <person name="Margolis J."/>
            <person name="Morgan M."/>
            <person name="Nazareth L.V."/>
            <person name="Nguyen N."/>
            <person name="Okwuonu G."/>
            <person name="Parker D."/>
            <person name="Richards S."/>
            <person name="Ruiz S.J."/>
            <person name="Santibanez J."/>
            <person name="Savard J."/>
            <person name="Scherer S.E."/>
            <person name="Schneider B."/>
            <person name="Sodergren E."/>
            <person name="Tautz D."/>
            <person name="Vattahil S."/>
            <person name="Villasana D."/>
            <person name="White C.S."/>
            <person name="Wright R."/>
            <person name="Park Y."/>
            <person name="Beeman R.W."/>
            <person name="Lord J."/>
            <person name="Oppert B."/>
            <person name="Lorenzen M."/>
            <person name="Brown S."/>
            <person name="Wang L."/>
            <person name="Savard J."/>
            <person name="Tautz D."/>
            <person name="Richards S."/>
            <person name="Weinstock G."/>
            <person name="Gibbs R.A."/>
            <person name="Liu Y."/>
            <person name="Worley K."/>
            <person name="Weinstock G."/>
            <person name="Elsik C.G."/>
            <person name="Reese J.T."/>
            <person name="Elhaik E."/>
            <person name="Landan G."/>
            <person name="Graur D."/>
            <person name="Arensburger P."/>
            <person name="Atkinson P."/>
            <person name="Beeman R.W."/>
            <person name="Beidler J."/>
            <person name="Brown S.J."/>
            <person name="Demuth J.P."/>
            <person name="Drury D.W."/>
            <person name="Du Y.Z."/>
            <person name="Fujiwara H."/>
            <person name="Lorenzen M."/>
            <person name="Maselli V."/>
            <person name="Osanai M."/>
            <person name="Park Y."/>
            <person name="Robertson H.M."/>
            <person name="Tu Z."/>
            <person name="Wang J.J."/>
            <person name="Wang S."/>
            <person name="Richards S."/>
            <person name="Song H."/>
            <person name="Zhang L."/>
            <person name="Sodergren E."/>
            <person name="Werner D."/>
            <person name="Stanke M."/>
            <person name="Morgenstern B."/>
            <person name="Solovyev V."/>
            <person name="Kosarev P."/>
            <person name="Brown G."/>
            <person name="Chen H.C."/>
            <person name="Ermolaeva O."/>
            <person name="Hlavina W."/>
            <person name="Kapustin Y."/>
            <person name="Kiryutin B."/>
            <person name="Kitts P."/>
            <person name="Maglott D."/>
            <person name="Pruitt K."/>
            <person name="Sapojnikov V."/>
            <person name="Souvorov A."/>
            <person name="Mackey A.J."/>
            <person name="Waterhouse R.M."/>
            <person name="Wyder S."/>
            <person name="Zdobnov E.M."/>
            <person name="Zdobnov E.M."/>
            <person name="Wyder S."/>
            <person name="Kriventseva E.V."/>
            <person name="Kadowaki T."/>
            <person name="Bork P."/>
            <person name="Aranda M."/>
            <person name="Bao R."/>
            <person name="Beermann A."/>
            <person name="Berns N."/>
            <person name="Bolognesi R."/>
            <person name="Bonneton F."/>
            <person name="Bopp D."/>
            <person name="Brown S.J."/>
            <person name="Bucher G."/>
            <person name="Butts T."/>
            <person name="Chaumot A."/>
            <person name="Denell R.E."/>
            <person name="Ferrier D.E."/>
            <person name="Friedrich M."/>
            <person name="Gordon C.M."/>
            <person name="Jindra M."/>
            <person name="Klingler M."/>
            <person name="Lan Q."/>
            <person name="Lattorff H.M."/>
            <person name="Laudet V."/>
            <person name="von Levetsow C."/>
            <person name="Liu Z."/>
            <person name="Lutz R."/>
            <person name="Lynch J.A."/>
            <person name="da Fonseca R.N."/>
            <person name="Posnien N."/>
            <person name="Reuter R."/>
            <person name="Roth S."/>
            <person name="Savard J."/>
            <person name="Schinko J.B."/>
            <person name="Schmitt C."/>
            <person name="Schoppmeier M."/>
            <person name="Schroder R."/>
            <person name="Shippy T.D."/>
            <person name="Simonnet F."/>
            <person name="Marques-Souza H."/>
            <person name="Tautz D."/>
            <person name="Tomoyasu Y."/>
            <person name="Trauner J."/>
            <person name="Van der Zee M."/>
            <person name="Vervoort M."/>
            <person name="Wittkopp N."/>
            <person name="Wimmer E.A."/>
            <person name="Yang X."/>
            <person name="Jones A.K."/>
            <person name="Sattelle D.B."/>
            <person name="Ebert P.R."/>
            <person name="Nelson D."/>
            <person name="Scott J.G."/>
            <person name="Beeman R.W."/>
            <person name="Muthukrishnan S."/>
            <person name="Kramer K.J."/>
            <person name="Arakane Y."/>
            <person name="Beeman R.W."/>
            <person name="Zhu Q."/>
            <person name="Hogenkamp D."/>
            <person name="Dixit R."/>
            <person name="Oppert B."/>
            <person name="Jiang H."/>
            <person name="Zou Z."/>
            <person name="Marshall J."/>
            <person name="Elpidina E."/>
            <person name="Vinokurov K."/>
            <person name="Oppert C."/>
            <person name="Zou Z."/>
            <person name="Evans J."/>
            <person name="Lu Z."/>
            <person name="Zhao P."/>
            <person name="Sumathipala N."/>
            <person name="Altincicek B."/>
            <person name="Vilcinskas A."/>
            <person name="Williams M."/>
            <person name="Hultmark D."/>
            <person name="Hetru C."/>
            <person name="Jiang H."/>
            <person name="Grimmelikhuijzen C.J."/>
            <person name="Hauser F."/>
            <person name="Cazzamali G."/>
            <person name="Williamson M."/>
            <person name="Park Y."/>
            <person name="Li B."/>
            <person name="Tanaka Y."/>
            <person name="Predel R."/>
            <person name="Neupert S."/>
            <person name="Schachtner J."/>
            <person name="Verleyen P."/>
            <person name="Raible F."/>
            <person name="Bork P."/>
            <person name="Friedrich M."/>
            <person name="Walden K.K."/>
            <person name="Robertson H.M."/>
            <person name="Angeli S."/>
            <person name="Foret S."/>
            <person name="Bucher G."/>
            <person name="Schuetz S."/>
            <person name="Maleszka R."/>
            <person name="Wimmer E.A."/>
            <person name="Beeman R.W."/>
            <person name="Lorenzen M."/>
            <person name="Tomoyasu Y."/>
            <person name="Miller S.C."/>
            <person name="Grossmann D."/>
            <person name="Bucher G."/>
        </authorList>
    </citation>
    <scope>NUCLEOTIDE SEQUENCE [LARGE SCALE GENOMIC DNA]</scope>
    <source>
        <strain evidence="1 2">Georgia GA2</strain>
    </source>
</reference>
<dbReference type="Proteomes" id="UP000007266">
    <property type="component" value="Linkage group 4"/>
</dbReference>
<evidence type="ECO:0000313" key="2">
    <source>
        <dbReference type="Proteomes" id="UP000007266"/>
    </source>
</evidence>
<reference evidence="1 2" key="2">
    <citation type="journal article" date="2010" name="Nucleic Acids Res.">
        <title>BeetleBase in 2010: revisions to provide comprehensive genomic information for Tribolium castaneum.</title>
        <authorList>
            <person name="Kim H.S."/>
            <person name="Murphy T."/>
            <person name="Xia J."/>
            <person name="Caragea D."/>
            <person name="Park Y."/>
            <person name="Beeman R.W."/>
            <person name="Lorenzen M.D."/>
            <person name="Butcher S."/>
            <person name="Manak J.R."/>
            <person name="Brown S.J."/>
        </authorList>
    </citation>
    <scope>GENOME REANNOTATION</scope>
    <source>
        <strain evidence="1 2">Georgia GA2</strain>
    </source>
</reference>
<organism evidence="1 2">
    <name type="scientific">Tribolium castaneum</name>
    <name type="common">Red flour beetle</name>
    <dbReference type="NCBI Taxonomy" id="7070"/>
    <lineage>
        <taxon>Eukaryota</taxon>
        <taxon>Metazoa</taxon>
        <taxon>Ecdysozoa</taxon>
        <taxon>Arthropoda</taxon>
        <taxon>Hexapoda</taxon>
        <taxon>Insecta</taxon>
        <taxon>Pterygota</taxon>
        <taxon>Neoptera</taxon>
        <taxon>Endopterygota</taxon>
        <taxon>Coleoptera</taxon>
        <taxon>Polyphaga</taxon>
        <taxon>Cucujiformia</taxon>
        <taxon>Tenebrionidae</taxon>
        <taxon>Tenebrionidae incertae sedis</taxon>
        <taxon>Tribolium</taxon>
    </lineage>
</organism>
<protein>
    <submittedName>
        <fullName evidence="1">Uncharacterized protein</fullName>
    </submittedName>
</protein>
<dbReference type="InParanoid" id="D1ZZG4"/>
<dbReference type="HOGENOM" id="CLU_1827805_0_0_1"/>
<gene>
    <name evidence="1" type="primary">GLEAN_07459</name>
    <name evidence="1" type="ORF">TcasGA2_TC007459</name>
</gene>
<dbReference type="AlphaFoldDB" id="D1ZZG4"/>